<accession>A0A2J6SNI4</accession>
<feature type="non-terminal residue" evidence="2">
    <location>
        <position position="1"/>
    </location>
</feature>
<dbReference type="EMBL" id="KZ613912">
    <property type="protein sequence ID" value="PMD52336.1"/>
    <property type="molecule type" value="Genomic_DNA"/>
</dbReference>
<dbReference type="PANTHER" id="PTHR33112:SF12">
    <property type="entry name" value="HETEROKARYON INCOMPATIBILITY DOMAIN-CONTAINING PROTEIN"/>
    <property type="match status" value="1"/>
</dbReference>
<dbReference type="STRING" id="1095630.A0A2J6SNI4"/>
<reference evidence="2 3" key="1">
    <citation type="submission" date="2016-04" db="EMBL/GenBank/DDBJ databases">
        <title>A degradative enzymes factory behind the ericoid mycorrhizal symbiosis.</title>
        <authorList>
            <consortium name="DOE Joint Genome Institute"/>
            <person name="Martino E."/>
            <person name="Morin E."/>
            <person name="Grelet G."/>
            <person name="Kuo A."/>
            <person name="Kohler A."/>
            <person name="Daghino S."/>
            <person name="Barry K."/>
            <person name="Choi C."/>
            <person name="Cichocki N."/>
            <person name="Clum A."/>
            <person name="Copeland A."/>
            <person name="Hainaut M."/>
            <person name="Haridas S."/>
            <person name="Labutti K."/>
            <person name="Lindquist E."/>
            <person name="Lipzen A."/>
            <person name="Khouja H.-R."/>
            <person name="Murat C."/>
            <person name="Ohm R."/>
            <person name="Olson A."/>
            <person name="Spatafora J."/>
            <person name="Veneault-Fourrey C."/>
            <person name="Henrissat B."/>
            <person name="Grigoriev I."/>
            <person name="Martin F."/>
            <person name="Perotto S."/>
        </authorList>
    </citation>
    <scope>NUCLEOTIDE SEQUENCE [LARGE SCALE GENOMIC DNA]</scope>
    <source>
        <strain evidence="2 3">E</strain>
    </source>
</reference>
<feature type="non-terminal residue" evidence="2">
    <location>
        <position position="227"/>
    </location>
</feature>
<feature type="domain" description="Heterokaryon incompatibility" evidence="1">
    <location>
        <begin position="51"/>
        <end position="207"/>
    </location>
</feature>
<evidence type="ECO:0000313" key="2">
    <source>
        <dbReference type="EMBL" id="PMD52336.1"/>
    </source>
</evidence>
<evidence type="ECO:0000313" key="3">
    <source>
        <dbReference type="Proteomes" id="UP000235371"/>
    </source>
</evidence>
<dbReference type="OrthoDB" id="5428863at2759"/>
<proteinExistence type="predicted"/>
<organism evidence="2 3">
    <name type="scientific">Hyaloscypha bicolor E</name>
    <dbReference type="NCBI Taxonomy" id="1095630"/>
    <lineage>
        <taxon>Eukaryota</taxon>
        <taxon>Fungi</taxon>
        <taxon>Dikarya</taxon>
        <taxon>Ascomycota</taxon>
        <taxon>Pezizomycotina</taxon>
        <taxon>Leotiomycetes</taxon>
        <taxon>Helotiales</taxon>
        <taxon>Hyaloscyphaceae</taxon>
        <taxon>Hyaloscypha</taxon>
        <taxon>Hyaloscypha bicolor</taxon>
    </lineage>
</organism>
<keyword evidence="3" id="KW-1185">Reference proteome</keyword>
<dbReference type="GeneID" id="36581219"/>
<dbReference type="Pfam" id="PF06985">
    <property type="entry name" value="HET"/>
    <property type="match status" value="1"/>
</dbReference>
<dbReference type="InterPro" id="IPR010730">
    <property type="entry name" value="HET"/>
</dbReference>
<evidence type="ECO:0000259" key="1">
    <source>
        <dbReference type="Pfam" id="PF06985"/>
    </source>
</evidence>
<sequence>DVGELESWLNRCNNGHRQYSTRDDFLALPSGFRLIDVKRGCVITAKSDPIYCALSYVWGGENQGTRTSYRKIKVRPYRAFSGLHKIMLCIPDTLCRYLHLSQNYLRVDCLCILQDGEEDKHNQISSMDVVYNLALLTIVAAAGDGANAGLRPFNSPRFVHRRSFNSHLSFHVETISGIYFVSCLSPQIATEIIAESKWASRGWTLQEYILSKRMVVFTGRYVFFHCK</sequence>
<dbReference type="InParanoid" id="A0A2J6SNI4"/>
<dbReference type="PANTHER" id="PTHR33112">
    <property type="entry name" value="DOMAIN PROTEIN, PUTATIVE-RELATED"/>
    <property type="match status" value="1"/>
</dbReference>
<dbReference type="AlphaFoldDB" id="A0A2J6SNI4"/>
<dbReference type="RefSeq" id="XP_024729240.1">
    <property type="nucleotide sequence ID" value="XM_024873139.1"/>
</dbReference>
<gene>
    <name evidence="2" type="ORF">K444DRAFT_487209</name>
</gene>
<name>A0A2J6SNI4_9HELO</name>
<protein>
    <recommendedName>
        <fullName evidence="1">Heterokaryon incompatibility domain-containing protein</fullName>
    </recommendedName>
</protein>
<dbReference type="Proteomes" id="UP000235371">
    <property type="component" value="Unassembled WGS sequence"/>
</dbReference>